<comment type="caution">
    <text evidence="1">The sequence shown here is derived from an EMBL/GenBank/DDBJ whole genome shotgun (WGS) entry which is preliminary data.</text>
</comment>
<gene>
    <name evidence="1" type="ORF">H8705_11715</name>
</gene>
<accession>A0A926EMK9</accession>
<dbReference type="CDD" id="cd16376">
    <property type="entry name" value="Avd_like"/>
    <property type="match status" value="1"/>
</dbReference>
<dbReference type="RefSeq" id="WP_262395971.1">
    <property type="nucleotide sequence ID" value="NZ_JACRTD010000009.1"/>
</dbReference>
<protein>
    <submittedName>
        <fullName evidence="1">Four helix bundle protein</fullName>
    </submittedName>
</protein>
<evidence type="ECO:0000313" key="1">
    <source>
        <dbReference type="EMBL" id="MBC8586248.1"/>
    </source>
</evidence>
<dbReference type="SUPFAM" id="SSF158446">
    <property type="entry name" value="IVS-encoded protein-like"/>
    <property type="match status" value="1"/>
</dbReference>
<dbReference type="InterPro" id="IPR036583">
    <property type="entry name" value="23S_rRNA_IVS_sf"/>
</dbReference>
<evidence type="ECO:0000313" key="2">
    <source>
        <dbReference type="Proteomes" id="UP000623678"/>
    </source>
</evidence>
<keyword evidence="2" id="KW-1185">Reference proteome</keyword>
<proteinExistence type="predicted"/>
<sequence>MAAYQSDLAVITKAKDLCSYIMTVTDKSPKRFRFTLVAKLQGYALSTIENLYRANEVFVKVGDKEKAAQRVDYQHHALTELKLLGYMAQLSMEQGCILPKQYEQITKKVADCQNMLGAWLNSDRKRLGI</sequence>
<reference evidence="1" key="1">
    <citation type="submission" date="2020-08" db="EMBL/GenBank/DDBJ databases">
        <title>Genome public.</title>
        <authorList>
            <person name="Liu C."/>
            <person name="Sun Q."/>
        </authorList>
    </citation>
    <scope>NUCLEOTIDE SEQUENCE</scope>
    <source>
        <strain evidence="1">NSJ-64</strain>
    </source>
</reference>
<dbReference type="Proteomes" id="UP000623678">
    <property type="component" value="Unassembled WGS sequence"/>
</dbReference>
<dbReference type="AlphaFoldDB" id="A0A926EMK9"/>
<dbReference type="InterPro" id="IPR055360">
    <property type="entry name" value="bAvd"/>
</dbReference>
<dbReference type="EMBL" id="JACRTD010000009">
    <property type="protein sequence ID" value="MBC8586248.1"/>
    <property type="molecule type" value="Genomic_DNA"/>
</dbReference>
<organism evidence="1 2">
    <name type="scientific">Youxingia wuxianensis</name>
    <dbReference type="NCBI Taxonomy" id="2763678"/>
    <lineage>
        <taxon>Bacteria</taxon>
        <taxon>Bacillati</taxon>
        <taxon>Bacillota</taxon>
        <taxon>Clostridia</taxon>
        <taxon>Eubacteriales</taxon>
        <taxon>Oscillospiraceae</taxon>
        <taxon>Youxingia</taxon>
    </lineage>
</organism>
<name>A0A926EMK9_9FIRM</name>
<dbReference type="Gene3D" id="1.20.1440.60">
    <property type="entry name" value="23S rRNA-intervening sequence"/>
    <property type="match status" value="1"/>
</dbReference>